<keyword evidence="2" id="KW-1185">Reference proteome</keyword>
<gene>
    <name evidence="1" type="ORF">AaV_064</name>
</gene>
<dbReference type="Proteomes" id="UP000028667">
    <property type="component" value="Segment"/>
</dbReference>
<dbReference type="GeneID" id="20041541"/>
<dbReference type="RefSeq" id="YP_009052142.1">
    <property type="nucleotide sequence ID" value="NC_024697.1"/>
</dbReference>
<sequence length="410" mass="48436">MIDSKLLKNLKSKDRNICYKKLLTVVKENKPNVIFNIISNPDKFIKDLKVYNALNDTYDTDINIDKILLFVIRIINANKIHDLPLSKEFVRHADKYYTDFLNFSKLSEKSKNIFLSKIEQIKTKIYNNEHLSIIEIINDPDKFKKKVEEYSQKNKGKGDNETLSIHWKDATYNAILALFKHNQQFHRRNSELTQQWVNHHKIISNEIENNYNENKPSTERQKLEISYLDAVSIRNSLEDGSDIKLLLSFLTDMAPLRSDYGNVLLIKSKIVPKKYIGKANYIHNNKFYLNVYKTSKKYGTIELPISKLVQEQLSISLKKKPRNYLFTTQKDNIPYIVKYQKYYEKEFNKWANKSLRKVFKNKDISLTYFRHIYISRPDLNISLKTNAGKKEIANKMGHSIGQQSKYQWIE</sequence>
<name>A0A076FML9_9VIRU</name>
<reference evidence="1 2" key="1">
    <citation type="journal article" date="2014" name="Virology">
        <title>Genome of brown tide virus (AaV), the little giant of the Megaviridae, elucidates NCLDV genome expansion and host-virus coevolution.</title>
        <authorList>
            <person name="Moniruzzaman M."/>
            <person name="LeCleir G.R."/>
            <person name="Brown C.M."/>
            <person name="Gobler C.J."/>
            <person name="Bidle K.D."/>
            <person name="Wilson W.H."/>
            <person name="Wilhelm S.W."/>
        </authorList>
    </citation>
    <scope>NUCLEOTIDE SEQUENCE [LARGE SCALE GENOMIC DNA]</scope>
    <source>
        <strain evidence="1">BtV-01</strain>
    </source>
</reference>
<dbReference type="EMBL" id="KJ645900">
    <property type="protein sequence ID" value="AII17168.1"/>
    <property type="molecule type" value="Genomic_DNA"/>
</dbReference>
<proteinExistence type="predicted"/>
<organism evidence="1 2">
    <name type="scientific">Aureococcus anophagefferens virus</name>
    <dbReference type="NCBI Taxonomy" id="1474867"/>
    <lineage>
        <taxon>Viruses</taxon>
        <taxon>Varidnaviria</taxon>
        <taxon>Bamfordvirae</taxon>
        <taxon>Nucleocytoviricota</taxon>
        <taxon>Megaviricetes</taxon>
        <taxon>Imitervirales</taxon>
        <taxon>Schizomimiviridae</taxon>
        <taxon>Kratosvirus</taxon>
        <taxon>Kratosvirus quantuckense</taxon>
    </lineage>
</organism>
<evidence type="ECO:0000313" key="1">
    <source>
        <dbReference type="EMBL" id="AII17168.1"/>
    </source>
</evidence>
<evidence type="ECO:0000313" key="2">
    <source>
        <dbReference type="Proteomes" id="UP000028667"/>
    </source>
</evidence>
<dbReference type="KEGG" id="vg:20041541"/>
<protein>
    <submittedName>
        <fullName evidence="1">Uncharacterized protein</fullName>
    </submittedName>
</protein>
<accession>A0A076FML9</accession>